<dbReference type="Proteomes" id="UP000031368">
    <property type="component" value="Plasmid pRgalR602b"/>
</dbReference>
<reference evidence="1 2" key="1">
    <citation type="submission" date="2013-11" db="EMBL/GenBank/DDBJ databases">
        <title>Complete genome sequence of Rhizobium gallicum bv. gallicum R602.</title>
        <authorList>
            <person name="Bustos P."/>
            <person name="Santamaria R.I."/>
            <person name="Lozano L."/>
            <person name="Acosta J.L."/>
            <person name="Ormeno-Orrillo E."/>
            <person name="Rogel M.A."/>
            <person name="Romero D."/>
            <person name="Cevallos M.A."/>
            <person name="Martinez-Romero E."/>
            <person name="Gonzalez V."/>
        </authorList>
    </citation>
    <scope>NUCLEOTIDE SEQUENCE [LARGE SCALE GENOMIC DNA]</scope>
    <source>
        <strain evidence="1 2">R602</strain>
        <plasmid evidence="1 2">pRgalR602b</plasmid>
    </source>
</reference>
<sequence length="118" mass="13267">MAGLGHDGPSAKVDIGPTGVHLRLYDFVWIGQLLGHSFKPPKRDPETDVYAFLVPEFVNALRQCLKDGGCAQRHNEAERGGTFLVGYARTGRLCRLRMREQNSWARSWYLHTARLAEG</sequence>
<dbReference type="RefSeq" id="WP_052451690.1">
    <property type="nucleotide sequence ID" value="NZ_CP006879.1"/>
</dbReference>
<geneLocation type="plasmid" evidence="1 2">
    <name>pRgalR602b</name>
</geneLocation>
<dbReference type="HOGENOM" id="CLU_2071200_0_0_5"/>
<gene>
    <name evidence="1" type="ORF">RGR602_PB00166</name>
</gene>
<organism evidence="1 2">
    <name type="scientific">Rhizobium gallicum bv. gallicum R602sp</name>
    <dbReference type="NCBI Taxonomy" id="1041138"/>
    <lineage>
        <taxon>Bacteria</taxon>
        <taxon>Pseudomonadati</taxon>
        <taxon>Pseudomonadota</taxon>
        <taxon>Alphaproteobacteria</taxon>
        <taxon>Hyphomicrobiales</taxon>
        <taxon>Rhizobiaceae</taxon>
        <taxon>Rhizobium/Agrobacterium group</taxon>
        <taxon>Rhizobium</taxon>
    </lineage>
</organism>
<evidence type="ECO:0000313" key="1">
    <source>
        <dbReference type="EMBL" id="AJD43704.1"/>
    </source>
</evidence>
<dbReference type="AlphaFoldDB" id="A0A0B4X6J3"/>
<dbReference type="EMBL" id="CP006879">
    <property type="protein sequence ID" value="AJD43704.1"/>
    <property type="molecule type" value="Genomic_DNA"/>
</dbReference>
<keyword evidence="2" id="KW-1185">Reference proteome</keyword>
<accession>A0A0B4X6J3</accession>
<protein>
    <submittedName>
        <fullName evidence="1">Uncharacterized protein</fullName>
    </submittedName>
</protein>
<dbReference type="KEGG" id="rga:RGR602_PB00166"/>
<proteinExistence type="predicted"/>
<keyword evidence="1" id="KW-0614">Plasmid</keyword>
<evidence type="ECO:0000313" key="2">
    <source>
        <dbReference type="Proteomes" id="UP000031368"/>
    </source>
</evidence>
<name>A0A0B4X6J3_9HYPH</name>